<dbReference type="KEGG" id="cbf:CLI_1142"/>
<sequence length="48" mass="5624">MNISKIFQNKLLNFTAYMLLYCSIFLCENPNLSEYNTDLSRDEISEAL</sequence>
<evidence type="ECO:0000313" key="1">
    <source>
        <dbReference type="EMBL" id="ABS41936.1"/>
    </source>
</evidence>
<accession>A7GC98</accession>
<proteinExistence type="predicted"/>
<evidence type="ECO:0000313" key="2">
    <source>
        <dbReference type="Proteomes" id="UP000002410"/>
    </source>
</evidence>
<gene>
    <name evidence="1" type="ordered locus">CLI_1142</name>
</gene>
<dbReference type="Proteomes" id="UP000002410">
    <property type="component" value="Chromosome"/>
</dbReference>
<dbReference type="AlphaFoldDB" id="A7GC98"/>
<reference evidence="2" key="1">
    <citation type="submission" date="2007-06" db="EMBL/GenBank/DDBJ databases">
        <authorList>
            <person name="Brinkac L.M."/>
            <person name="Daugherty S."/>
            <person name="Dodson R.J."/>
            <person name="Madupu R."/>
            <person name="Brown J.L."/>
            <person name="Bruce D."/>
            <person name="Detter C."/>
            <person name="Munk C."/>
            <person name="Smith L.A."/>
            <person name="Smith T.J."/>
            <person name="White O."/>
            <person name="Brettin T.S."/>
        </authorList>
    </citation>
    <scope>NUCLEOTIDE SEQUENCE [LARGE SCALE GENOMIC DNA]</scope>
    <source>
        <strain evidence="2">Langeland / NCTC 10281 / Type F</strain>
    </source>
</reference>
<organism evidence="1 2">
    <name type="scientific">Clostridium botulinum (strain Langeland / NCTC 10281 / Type F)</name>
    <dbReference type="NCBI Taxonomy" id="441772"/>
    <lineage>
        <taxon>Bacteria</taxon>
        <taxon>Bacillati</taxon>
        <taxon>Bacillota</taxon>
        <taxon>Clostridia</taxon>
        <taxon>Eubacteriales</taxon>
        <taxon>Clostridiaceae</taxon>
        <taxon>Clostridium</taxon>
    </lineage>
</organism>
<dbReference type="EMBL" id="CP000728">
    <property type="protein sequence ID" value="ABS41936.1"/>
    <property type="molecule type" value="Genomic_DNA"/>
</dbReference>
<dbReference type="HOGENOM" id="CLU_3151107_0_0_9"/>
<protein>
    <submittedName>
        <fullName evidence="1">Uncharacterized protein</fullName>
    </submittedName>
</protein>
<name>A7GC98_CLOBL</name>